<keyword evidence="1" id="KW-1133">Transmembrane helix</keyword>
<keyword evidence="3" id="KW-1185">Reference proteome</keyword>
<evidence type="ECO:0000313" key="3">
    <source>
        <dbReference type="Proteomes" id="UP001374535"/>
    </source>
</evidence>
<name>A0AAQ3NH75_VIGMU</name>
<keyword evidence="1" id="KW-0472">Membrane</keyword>
<evidence type="ECO:0000313" key="2">
    <source>
        <dbReference type="EMBL" id="WVZ08668.1"/>
    </source>
</evidence>
<feature type="transmembrane region" description="Helical" evidence="1">
    <location>
        <begin position="84"/>
        <end position="108"/>
    </location>
</feature>
<gene>
    <name evidence="2" type="ORF">V8G54_022014</name>
</gene>
<proteinExistence type="predicted"/>
<dbReference type="AlphaFoldDB" id="A0AAQ3NH75"/>
<organism evidence="2 3">
    <name type="scientific">Vigna mungo</name>
    <name type="common">Black gram</name>
    <name type="synonym">Phaseolus mungo</name>
    <dbReference type="NCBI Taxonomy" id="3915"/>
    <lineage>
        <taxon>Eukaryota</taxon>
        <taxon>Viridiplantae</taxon>
        <taxon>Streptophyta</taxon>
        <taxon>Embryophyta</taxon>
        <taxon>Tracheophyta</taxon>
        <taxon>Spermatophyta</taxon>
        <taxon>Magnoliopsida</taxon>
        <taxon>eudicotyledons</taxon>
        <taxon>Gunneridae</taxon>
        <taxon>Pentapetalae</taxon>
        <taxon>rosids</taxon>
        <taxon>fabids</taxon>
        <taxon>Fabales</taxon>
        <taxon>Fabaceae</taxon>
        <taxon>Papilionoideae</taxon>
        <taxon>50 kb inversion clade</taxon>
        <taxon>NPAAA clade</taxon>
        <taxon>indigoferoid/millettioid clade</taxon>
        <taxon>Phaseoleae</taxon>
        <taxon>Vigna</taxon>
    </lineage>
</organism>
<sequence>MVSLVNHKSLSSTCVVFFRRVLPSHFSKFCLGLGECLYELRCGRQTSECCSVVPIRKSGTYFRVCLLDCSNDIKILWFSPFCGVISWSVESLALFLFLFLVFFILFLLDI</sequence>
<evidence type="ECO:0000256" key="1">
    <source>
        <dbReference type="SAM" id="Phobius"/>
    </source>
</evidence>
<dbReference type="EMBL" id="CP144695">
    <property type="protein sequence ID" value="WVZ08668.1"/>
    <property type="molecule type" value="Genomic_DNA"/>
</dbReference>
<accession>A0AAQ3NH75</accession>
<keyword evidence="1" id="KW-0812">Transmembrane</keyword>
<protein>
    <submittedName>
        <fullName evidence="2">Uncharacterized protein</fullName>
    </submittedName>
</protein>
<reference evidence="2 3" key="1">
    <citation type="journal article" date="2023" name="Life. Sci Alliance">
        <title>Evolutionary insights into 3D genome organization and epigenetic landscape of Vigna mungo.</title>
        <authorList>
            <person name="Junaid A."/>
            <person name="Singh B."/>
            <person name="Bhatia S."/>
        </authorList>
    </citation>
    <scope>NUCLEOTIDE SEQUENCE [LARGE SCALE GENOMIC DNA]</scope>
    <source>
        <strain evidence="2">Urdbean</strain>
    </source>
</reference>
<dbReference type="Proteomes" id="UP001374535">
    <property type="component" value="Chromosome 6"/>
</dbReference>